<dbReference type="SUPFAM" id="SSF54427">
    <property type="entry name" value="NTF2-like"/>
    <property type="match status" value="1"/>
</dbReference>
<dbReference type="InterPro" id="IPR037401">
    <property type="entry name" value="SnoaL-like"/>
</dbReference>
<dbReference type="GeneID" id="69696244"/>
<sequence length="132" mass="14600">MTAERGLKAWHDVMQGGNSPDALAAIIAEDAVFHSPVVHTPQRGRPIVVAYLSAAGQTLGNDNFEYVRELVDGDNAMLEFTTEMDGIHVNGIDLIRFDSDGKIIDFKVMVRPLKAVNKVWEQMAAMLETMQK</sequence>
<accession>A0A3T1CEW3</accession>
<dbReference type="EMBL" id="CP032228">
    <property type="protein sequence ID" value="QFI62338.1"/>
    <property type="molecule type" value="Genomic_DNA"/>
</dbReference>
<dbReference type="RefSeq" id="WP_130585696.1">
    <property type="nucleotide sequence ID" value="NZ_AP019389.1"/>
</dbReference>
<reference evidence="2 4" key="3">
    <citation type="submission" date="2019-01" db="EMBL/GenBank/DDBJ databases">
        <title>Complete genome sequence of Erythrobacter flavus KJ5.</title>
        <authorList>
            <person name="Kanesaki Y."/>
            <person name="Brotosudarmo T."/>
            <person name="Moriuchi R."/>
            <person name="Awai K."/>
        </authorList>
    </citation>
    <scope>NUCLEOTIDE SEQUENCE [LARGE SCALE GENOMIC DNA]</scope>
    <source>
        <strain evidence="2 4">KJ5</strain>
    </source>
</reference>
<evidence type="ECO:0000313" key="5">
    <source>
        <dbReference type="Proteomes" id="UP000325385"/>
    </source>
</evidence>
<evidence type="ECO:0000313" key="2">
    <source>
        <dbReference type="EMBL" id="BBI19521.1"/>
    </source>
</evidence>
<dbReference type="Pfam" id="PF12680">
    <property type="entry name" value="SnoaL_2"/>
    <property type="match status" value="1"/>
</dbReference>
<dbReference type="AlphaFoldDB" id="A0A3T1CEW3"/>
<reference evidence="3" key="2">
    <citation type="submission" date="2018-09" db="EMBL/GenBank/DDBJ databases">
        <authorList>
            <person name="Zhang J."/>
        </authorList>
    </citation>
    <scope>NUCLEOTIDE SEQUENCE</scope>
    <source>
        <strain evidence="3">21-3</strain>
    </source>
</reference>
<proteinExistence type="predicted"/>
<dbReference type="Proteomes" id="UP000290057">
    <property type="component" value="Chromosome"/>
</dbReference>
<dbReference type="Gene3D" id="3.10.450.50">
    <property type="match status" value="1"/>
</dbReference>
<dbReference type="EMBL" id="AP019389">
    <property type="protein sequence ID" value="BBI19521.1"/>
    <property type="molecule type" value="Genomic_DNA"/>
</dbReference>
<evidence type="ECO:0000313" key="3">
    <source>
        <dbReference type="EMBL" id="QFI62338.1"/>
    </source>
</evidence>
<organism evidence="2 4">
    <name type="scientific">Qipengyuania flava</name>
    <dbReference type="NCBI Taxonomy" id="192812"/>
    <lineage>
        <taxon>Bacteria</taxon>
        <taxon>Pseudomonadati</taxon>
        <taxon>Pseudomonadota</taxon>
        <taxon>Alphaproteobacteria</taxon>
        <taxon>Sphingomonadales</taxon>
        <taxon>Erythrobacteraceae</taxon>
        <taxon>Qipengyuania</taxon>
    </lineage>
</organism>
<dbReference type="Proteomes" id="UP000325385">
    <property type="component" value="Chromosome"/>
</dbReference>
<gene>
    <name evidence="3" type="ORF">D0Y83_02960</name>
    <name evidence="2" type="ORF">EKJ_03680</name>
</gene>
<dbReference type="InterPro" id="IPR032710">
    <property type="entry name" value="NTF2-like_dom_sf"/>
</dbReference>
<evidence type="ECO:0000313" key="4">
    <source>
        <dbReference type="Proteomes" id="UP000290057"/>
    </source>
</evidence>
<feature type="domain" description="SnoaL-like" evidence="1">
    <location>
        <begin position="8"/>
        <end position="105"/>
    </location>
</feature>
<protein>
    <submittedName>
        <fullName evidence="3">Nuclear transport factor 2 family protein</fullName>
    </submittedName>
</protein>
<reference evidence="5" key="1">
    <citation type="submission" date="2018-09" db="EMBL/GenBank/DDBJ databases">
        <title>Nocardia yunnanensis sp. nov., an actinomycete isolated from a soil sample.</title>
        <authorList>
            <person name="Zhang J."/>
        </authorList>
    </citation>
    <scope>NUCLEOTIDE SEQUENCE [LARGE SCALE GENOMIC DNA]</scope>
    <source>
        <strain evidence="5">21-3</strain>
    </source>
</reference>
<evidence type="ECO:0000259" key="1">
    <source>
        <dbReference type="Pfam" id="PF12680"/>
    </source>
</evidence>
<name>A0A3T1CEW3_9SPHN</name>
<keyword evidence="4" id="KW-1185">Reference proteome</keyword>